<dbReference type="EMBL" id="JAVREL010000005">
    <property type="protein sequence ID" value="MDT0343297.1"/>
    <property type="molecule type" value="Genomic_DNA"/>
</dbReference>
<evidence type="ECO:0000313" key="3">
    <source>
        <dbReference type="EMBL" id="MDT0343297.1"/>
    </source>
</evidence>
<reference evidence="4" key="1">
    <citation type="submission" date="2023-07" db="EMBL/GenBank/DDBJ databases">
        <title>30 novel species of actinomycetes from the DSMZ collection.</title>
        <authorList>
            <person name="Nouioui I."/>
        </authorList>
    </citation>
    <scope>NUCLEOTIDE SEQUENCE [LARGE SCALE GENOMIC DNA]</scope>
    <source>
        <strain evidence="4">DSM 44938</strain>
    </source>
</reference>
<name>A0ABU2MNV1_9ACTN</name>
<dbReference type="PROSITE" id="PS51257">
    <property type="entry name" value="PROKAR_LIPOPROTEIN"/>
    <property type="match status" value="1"/>
</dbReference>
<gene>
    <name evidence="3" type="ORF">RM590_11815</name>
</gene>
<accession>A0ABU2MNV1</accession>
<feature type="domain" description="Pyrrolo-quinoline quinone repeat" evidence="2">
    <location>
        <begin position="229"/>
        <end position="345"/>
    </location>
</feature>
<dbReference type="Pfam" id="PF13360">
    <property type="entry name" value="PQQ_2"/>
    <property type="match status" value="1"/>
</dbReference>
<dbReference type="InterPro" id="IPR002372">
    <property type="entry name" value="PQQ_rpt_dom"/>
</dbReference>
<evidence type="ECO:0000256" key="1">
    <source>
        <dbReference type="SAM" id="SignalP"/>
    </source>
</evidence>
<keyword evidence="1" id="KW-0732">Signal</keyword>
<organism evidence="3 4">
    <name type="scientific">Streptomyces litchfieldiae</name>
    <dbReference type="NCBI Taxonomy" id="3075543"/>
    <lineage>
        <taxon>Bacteria</taxon>
        <taxon>Bacillati</taxon>
        <taxon>Actinomycetota</taxon>
        <taxon>Actinomycetes</taxon>
        <taxon>Kitasatosporales</taxon>
        <taxon>Streptomycetaceae</taxon>
        <taxon>Streptomyces</taxon>
    </lineage>
</organism>
<sequence>MATHTRGFFTRRCVALAIATTGGLLLAGCGGGDSDGGDGNGGDAPDNALTELWQSEPTPGANEDGVASTALWATESTVAEVTDGGVRSLDAAGGEVRWELTAPSGVGEVCAVSPTTNAEGIGAVMYNAAPGEDSCGILAVVDSDAEGAEPLWTQDLTPEDGLISFVGVTVADDVVSVSLGGKDMHQFTVAGEELPPPTVPGGTDCQDGARWAAGGNYLVAVAQCDIFEEVYQFTAFDAASRSELWTLPEMPLEYEGVAEVIPGGEHLTVLTTAGQLVTFDENGEVLSEIVEEVEGGEIDLMFGPQWASVQGQVMFAFELASDDRLGFDLTTGSELWREAFPAPTTLGGGDGRVLAVYGEEAGAEAEWYQHVAALDPQEGAQTLVGVLPRIEGASFTSPSTLSVLGSTLYVTYEVEGETGEVTMRTAAYELPA</sequence>
<dbReference type="Gene3D" id="2.130.10.10">
    <property type="entry name" value="YVTN repeat-like/Quinoprotein amine dehydrogenase"/>
    <property type="match status" value="1"/>
</dbReference>
<evidence type="ECO:0000313" key="4">
    <source>
        <dbReference type="Proteomes" id="UP001183246"/>
    </source>
</evidence>
<dbReference type="SUPFAM" id="SSF50998">
    <property type="entry name" value="Quinoprotein alcohol dehydrogenase-like"/>
    <property type="match status" value="1"/>
</dbReference>
<proteinExistence type="predicted"/>
<dbReference type="RefSeq" id="WP_311704427.1">
    <property type="nucleotide sequence ID" value="NZ_JAVREL010000005.1"/>
</dbReference>
<comment type="caution">
    <text evidence="3">The sequence shown here is derived from an EMBL/GenBank/DDBJ whole genome shotgun (WGS) entry which is preliminary data.</text>
</comment>
<protein>
    <submittedName>
        <fullName evidence="3">PQQ-binding-like beta-propeller repeat protein</fullName>
    </submittedName>
</protein>
<dbReference type="InterPro" id="IPR015943">
    <property type="entry name" value="WD40/YVTN_repeat-like_dom_sf"/>
</dbReference>
<feature type="signal peptide" evidence="1">
    <location>
        <begin position="1"/>
        <end position="27"/>
    </location>
</feature>
<feature type="chain" id="PRO_5046943722" evidence="1">
    <location>
        <begin position="28"/>
        <end position="432"/>
    </location>
</feature>
<dbReference type="Proteomes" id="UP001183246">
    <property type="component" value="Unassembled WGS sequence"/>
</dbReference>
<dbReference type="InterPro" id="IPR011047">
    <property type="entry name" value="Quinoprotein_ADH-like_sf"/>
</dbReference>
<evidence type="ECO:0000259" key="2">
    <source>
        <dbReference type="Pfam" id="PF13360"/>
    </source>
</evidence>
<keyword evidence="4" id="KW-1185">Reference proteome</keyword>